<proteinExistence type="predicted"/>
<keyword evidence="4" id="KW-1185">Reference proteome</keyword>
<organism evidence="2 3">
    <name type="scientific">Marinobacter nauticus</name>
    <name type="common">Marinobacter hydrocarbonoclasticus</name>
    <name type="synonym">Marinobacter aquaeolei</name>
    <dbReference type="NCBI Taxonomy" id="2743"/>
    <lineage>
        <taxon>Bacteria</taxon>
        <taxon>Pseudomonadati</taxon>
        <taxon>Pseudomonadota</taxon>
        <taxon>Gammaproteobacteria</taxon>
        <taxon>Pseudomonadales</taxon>
        <taxon>Marinobacteraceae</taxon>
        <taxon>Marinobacter</taxon>
    </lineage>
</organism>
<name>A0A368VA14_MARNT</name>
<evidence type="ECO:0000313" key="1">
    <source>
        <dbReference type="EMBL" id="RBP77211.1"/>
    </source>
</evidence>
<dbReference type="AlphaFoldDB" id="A0A368VA14"/>
<evidence type="ECO:0000313" key="3">
    <source>
        <dbReference type="Proteomes" id="UP000252795"/>
    </source>
</evidence>
<sequence>MIGFRTKCDTTGILIKFRHFLLHNVADSG</sequence>
<comment type="caution">
    <text evidence="2">The sequence shown here is derived from an EMBL/GenBank/DDBJ whole genome shotgun (WGS) entry which is preliminary data.</text>
</comment>
<dbReference type="EMBL" id="QPJB01000001">
    <property type="protein sequence ID" value="RCW38057.1"/>
    <property type="molecule type" value="Genomic_DNA"/>
</dbReference>
<dbReference type="Proteomes" id="UP000252795">
    <property type="component" value="Unassembled WGS sequence"/>
</dbReference>
<dbReference type="EMBL" id="QNSA01000001">
    <property type="protein sequence ID" value="RBP77211.1"/>
    <property type="molecule type" value="Genomic_DNA"/>
</dbReference>
<evidence type="ECO:0000313" key="4">
    <source>
        <dbReference type="Proteomes" id="UP000253065"/>
    </source>
</evidence>
<evidence type="ECO:0000313" key="2">
    <source>
        <dbReference type="EMBL" id="RCW38057.1"/>
    </source>
</evidence>
<protein>
    <submittedName>
        <fullName evidence="2">Uncharacterized protein</fullName>
    </submittedName>
</protein>
<accession>A0A368VA14</accession>
<gene>
    <name evidence="2" type="ORF">DET51_101402</name>
    <name evidence="1" type="ORF">DET64_101403</name>
</gene>
<dbReference type="Proteomes" id="UP000253065">
    <property type="component" value="Unassembled WGS sequence"/>
</dbReference>
<reference evidence="2 3" key="1">
    <citation type="submission" date="2018-07" db="EMBL/GenBank/DDBJ databases">
        <title>Freshwater and sediment microbial communities from various areas in North America, analyzing microbe dynamics in response to fracking.</title>
        <authorList>
            <person name="Lamendella R."/>
        </authorList>
    </citation>
    <scope>NUCLEOTIDE SEQUENCE [LARGE SCALE GENOMIC DNA]</scope>
    <source>
        <strain evidence="2 3">114E</strain>
        <strain evidence="1 4">114E_o</strain>
    </source>
</reference>